<accession>A0A5C8ZG99</accession>
<dbReference type="GO" id="GO:0005886">
    <property type="term" value="C:plasma membrane"/>
    <property type="evidence" value="ECO:0007669"/>
    <property type="project" value="TreeGrafter"/>
</dbReference>
<comment type="caution">
    <text evidence="3">The sequence shown here is derived from an EMBL/GenBank/DDBJ whole genome shotgun (WGS) entry which is preliminary data.</text>
</comment>
<dbReference type="Pfam" id="PF21922">
    <property type="entry name" value="PBP_dimer_2"/>
    <property type="match status" value="1"/>
</dbReference>
<dbReference type="Pfam" id="PF00905">
    <property type="entry name" value="Transpeptidase"/>
    <property type="match status" value="1"/>
</dbReference>
<dbReference type="InterPro" id="IPR050515">
    <property type="entry name" value="Beta-lactam/transpept"/>
</dbReference>
<dbReference type="SUPFAM" id="SSF56519">
    <property type="entry name" value="Penicillin binding protein dimerisation domain"/>
    <property type="match status" value="1"/>
</dbReference>
<dbReference type="AlphaFoldDB" id="A0A5C8ZG99"/>
<dbReference type="InterPro" id="IPR036138">
    <property type="entry name" value="PBP_dimer_sf"/>
</dbReference>
<keyword evidence="4" id="KW-1185">Reference proteome</keyword>
<dbReference type="InterPro" id="IPR001460">
    <property type="entry name" value="PCN-bd_Tpept"/>
</dbReference>
<dbReference type="SUPFAM" id="SSF56601">
    <property type="entry name" value="beta-lactamase/transpeptidase-like"/>
    <property type="match status" value="1"/>
</dbReference>
<dbReference type="OrthoDB" id="9766847at2"/>
<proteinExistence type="predicted"/>
<dbReference type="InterPro" id="IPR054120">
    <property type="entry name" value="PBPA_dimer"/>
</dbReference>
<name>A0A5C8ZG99_9ACTN</name>
<gene>
    <name evidence="3" type="ORF">FMM08_10795</name>
</gene>
<evidence type="ECO:0000313" key="3">
    <source>
        <dbReference type="EMBL" id="TXR55956.1"/>
    </source>
</evidence>
<dbReference type="InterPro" id="IPR012338">
    <property type="entry name" value="Beta-lactam/transpept-like"/>
</dbReference>
<dbReference type="Gene3D" id="3.40.710.10">
    <property type="entry name" value="DD-peptidase/beta-lactamase superfamily"/>
    <property type="match status" value="1"/>
</dbReference>
<dbReference type="GO" id="GO:0008658">
    <property type="term" value="F:penicillin binding"/>
    <property type="evidence" value="ECO:0007669"/>
    <property type="project" value="InterPro"/>
</dbReference>
<dbReference type="PANTHER" id="PTHR30627:SF24">
    <property type="entry name" value="PENICILLIN-BINDING PROTEIN 4B"/>
    <property type="match status" value="1"/>
</dbReference>
<dbReference type="GO" id="GO:0071555">
    <property type="term" value="P:cell wall organization"/>
    <property type="evidence" value="ECO:0007669"/>
    <property type="project" value="TreeGrafter"/>
</dbReference>
<dbReference type="Gene3D" id="3.90.1310.10">
    <property type="entry name" value="Penicillin-binding protein 2a (Domain 2)"/>
    <property type="match status" value="1"/>
</dbReference>
<protein>
    <submittedName>
        <fullName evidence="3">Penicillin-binding protein 2</fullName>
    </submittedName>
</protein>
<evidence type="ECO:0000259" key="2">
    <source>
        <dbReference type="Pfam" id="PF21922"/>
    </source>
</evidence>
<dbReference type="EMBL" id="VKAC01000006">
    <property type="protein sequence ID" value="TXR55956.1"/>
    <property type="molecule type" value="Genomic_DNA"/>
</dbReference>
<feature type="domain" description="Penicillin binding protein A dimerisation" evidence="2">
    <location>
        <begin position="52"/>
        <end position="135"/>
    </location>
</feature>
<evidence type="ECO:0000313" key="4">
    <source>
        <dbReference type="Proteomes" id="UP000321234"/>
    </source>
</evidence>
<sequence>MNAPLRRLAVVVTAMFTALMVAATWVQFVDAGSLRADPRNSRTLYDQLGRERGPITTADGTVIAESVPKDDRYRYQRTYPEGELYSAVTGTYSVTTGPSGLERAEDGYLSGTSDKLFYRRISDLLTGTQPGGAVVETTLRDAVQKAAADGLGDQQGAVVALDPKTGDVLALYSSPGWDPNALADHDTSAAAAARKELTDADGDPLVSKATSQSYPPGSTFKLVTTAAALESGKYTADSVLDGPAELTLPQTTATLANDDDRPCGTDGRTSLADALRVSCNTAYANLGLALGQDALREQAQKFGFDKAFDIPTRVAASKFPSQDLNPPQLAQSSIGQFSVQATPMQMAMVAAAIANGGVVMQPNLVRTVRGRDLAVLDAPRPTEVGRAVSGQTASSLTAMMEGVVQSGTGRRAQIPGVSVAGKTGTAQTVPGAAPHAWFTAFAPADDPEVAVAVFVENGGNAAQEASGGSVAAPIAKSVIQAALAAQGSGSNG</sequence>
<dbReference type="RefSeq" id="WP_147926391.1">
    <property type="nucleotide sequence ID" value="NZ_VKAC01000006.1"/>
</dbReference>
<dbReference type="GO" id="GO:0071972">
    <property type="term" value="F:peptidoglycan L,D-transpeptidase activity"/>
    <property type="evidence" value="ECO:0007669"/>
    <property type="project" value="TreeGrafter"/>
</dbReference>
<feature type="domain" description="Penicillin-binding protein transpeptidase" evidence="1">
    <location>
        <begin position="156"/>
        <end position="479"/>
    </location>
</feature>
<dbReference type="Proteomes" id="UP000321234">
    <property type="component" value="Unassembled WGS sequence"/>
</dbReference>
<organism evidence="3 4">
    <name type="scientific">Quadrisphaera setariae</name>
    <dbReference type="NCBI Taxonomy" id="2593304"/>
    <lineage>
        <taxon>Bacteria</taxon>
        <taxon>Bacillati</taxon>
        <taxon>Actinomycetota</taxon>
        <taxon>Actinomycetes</taxon>
        <taxon>Kineosporiales</taxon>
        <taxon>Kineosporiaceae</taxon>
        <taxon>Quadrisphaera</taxon>
    </lineage>
</organism>
<dbReference type="PANTHER" id="PTHR30627">
    <property type="entry name" value="PEPTIDOGLYCAN D,D-TRANSPEPTIDASE"/>
    <property type="match status" value="1"/>
</dbReference>
<reference evidence="3 4" key="1">
    <citation type="submission" date="2019-07" db="EMBL/GenBank/DDBJ databases">
        <title>Quadrisphaera sp. strain DD2A genome sequencing and assembly.</title>
        <authorList>
            <person name="Kim I."/>
        </authorList>
    </citation>
    <scope>NUCLEOTIDE SEQUENCE [LARGE SCALE GENOMIC DNA]</scope>
    <source>
        <strain evidence="3 4">DD2A</strain>
    </source>
</reference>
<evidence type="ECO:0000259" key="1">
    <source>
        <dbReference type="Pfam" id="PF00905"/>
    </source>
</evidence>